<sequence length="521" mass="60263">MTLSSAIIPIFTHFLPILYFVFMMMDVLLRNYNRIEHRLVFGIITCCMLMFSEEFVRHYLPIEYSPLISVVWFSTAGILITGFGLHLFIKLTQLEHKMPRYIFPYFCYFPVVIVLINLIFNDQMISGNEFNQVGIWKLPVYNAAYYIAMIGSNFFNVIYVIILARGKKNASTSELREVFRQLILGVTVTAFFNLVIGLIDFKGYMPPYPYIYGAFAWCLLLRHTMVKYDFLNHIDKRYEKLFNLNPAAIMLMDLHGNVKEVNPSARKLFEQLNLDHVDSTHFLNAELQRRIADRKEISNFEVSIINGDNHIDVIIDGDYVLVEYESHLILIVRDITVQMENQREITFLAYHDVLTRLPNRRLFFEQLDVALVNASHNRQQLAVVMFDLDNFKLINDKYGHQIGDRVLVHVADVIRKVIESEGVAARLGGDEFIFFLHPVYSIQSIKEKINLLQQYLQDHKFIVENEPIPIHLSIGVSCYPDQGLDGDTLLNSADKALYQIKRKGGNGYLLVNKEGVAFSNG</sequence>
<dbReference type="InterPro" id="IPR000160">
    <property type="entry name" value="GGDEF_dom"/>
</dbReference>
<keyword evidence="4" id="KW-1185">Reference proteome</keyword>
<evidence type="ECO:0000313" key="4">
    <source>
        <dbReference type="Proteomes" id="UP001178662"/>
    </source>
</evidence>
<dbReference type="InterPro" id="IPR029787">
    <property type="entry name" value="Nucleotide_cyclase"/>
</dbReference>
<feature type="domain" description="GGDEF" evidence="2">
    <location>
        <begin position="379"/>
        <end position="513"/>
    </location>
</feature>
<dbReference type="Pfam" id="PF00990">
    <property type="entry name" value="GGDEF"/>
    <property type="match status" value="1"/>
</dbReference>
<dbReference type="InterPro" id="IPR035965">
    <property type="entry name" value="PAS-like_dom_sf"/>
</dbReference>
<name>A0AA95EZG7_9BACL</name>
<dbReference type="PANTHER" id="PTHR46663">
    <property type="entry name" value="DIGUANYLATE CYCLASE DGCT-RELATED"/>
    <property type="match status" value="1"/>
</dbReference>
<reference evidence="3" key="1">
    <citation type="submission" date="2023-03" db="EMBL/GenBank/DDBJ databases">
        <title>Andean soil-derived lignocellulolytic bacterial consortium as a source of novel taxa and putative plastic-active enzymes.</title>
        <authorList>
            <person name="Diaz-Garcia L."/>
            <person name="Chuvochina M."/>
            <person name="Feuerriegel G."/>
            <person name="Bunk B."/>
            <person name="Sproer C."/>
            <person name="Streit W.R."/>
            <person name="Rodriguez L.M."/>
            <person name="Overmann J."/>
            <person name="Jimenez D.J."/>
        </authorList>
    </citation>
    <scope>NUCLEOTIDE SEQUENCE</scope>
    <source>
        <strain evidence="3">MAG 2441</strain>
    </source>
</reference>
<gene>
    <name evidence="3" type="ORF">P0Y55_07000</name>
</gene>
<dbReference type="EMBL" id="CP119317">
    <property type="protein sequence ID" value="WEK55786.1"/>
    <property type="molecule type" value="Genomic_DNA"/>
</dbReference>
<dbReference type="FunFam" id="3.30.70.270:FF:000001">
    <property type="entry name" value="Diguanylate cyclase domain protein"/>
    <property type="match status" value="1"/>
</dbReference>
<dbReference type="Gene3D" id="3.30.450.20">
    <property type="entry name" value="PAS domain"/>
    <property type="match status" value="1"/>
</dbReference>
<dbReference type="Pfam" id="PF13188">
    <property type="entry name" value="PAS_8"/>
    <property type="match status" value="1"/>
</dbReference>
<keyword evidence="1" id="KW-1133">Transmembrane helix</keyword>
<organism evidence="3 4">
    <name type="scientific">Candidatus Cohnella colombiensis</name>
    <dbReference type="NCBI Taxonomy" id="3121368"/>
    <lineage>
        <taxon>Bacteria</taxon>
        <taxon>Bacillati</taxon>
        <taxon>Bacillota</taxon>
        <taxon>Bacilli</taxon>
        <taxon>Bacillales</taxon>
        <taxon>Paenibacillaceae</taxon>
        <taxon>Cohnella</taxon>
    </lineage>
</organism>
<dbReference type="SUPFAM" id="SSF55073">
    <property type="entry name" value="Nucleotide cyclase"/>
    <property type="match status" value="1"/>
</dbReference>
<dbReference type="AlphaFoldDB" id="A0AA95EZG7"/>
<dbReference type="InterPro" id="IPR000014">
    <property type="entry name" value="PAS"/>
</dbReference>
<feature type="transmembrane region" description="Helical" evidence="1">
    <location>
        <begin position="6"/>
        <end position="27"/>
    </location>
</feature>
<feature type="transmembrane region" description="Helical" evidence="1">
    <location>
        <begin position="101"/>
        <end position="120"/>
    </location>
</feature>
<dbReference type="PANTHER" id="PTHR46663:SF2">
    <property type="entry name" value="GGDEF DOMAIN-CONTAINING PROTEIN"/>
    <property type="match status" value="1"/>
</dbReference>
<dbReference type="CDD" id="cd01949">
    <property type="entry name" value="GGDEF"/>
    <property type="match status" value="1"/>
</dbReference>
<dbReference type="InterPro" id="IPR043128">
    <property type="entry name" value="Rev_trsase/Diguanyl_cyclase"/>
</dbReference>
<dbReference type="Proteomes" id="UP001178662">
    <property type="component" value="Chromosome"/>
</dbReference>
<proteinExistence type="predicted"/>
<accession>A0AA95EZG7</accession>
<keyword evidence="1" id="KW-0472">Membrane</keyword>
<feature type="transmembrane region" description="Helical" evidence="1">
    <location>
        <begin position="182"/>
        <end position="199"/>
    </location>
</feature>
<dbReference type="SMART" id="SM00267">
    <property type="entry name" value="GGDEF"/>
    <property type="match status" value="1"/>
</dbReference>
<evidence type="ECO:0000259" key="2">
    <source>
        <dbReference type="PROSITE" id="PS50887"/>
    </source>
</evidence>
<feature type="transmembrane region" description="Helical" evidence="1">
    <location>
        <begin position="39"/>
        <end position="60"/>
    </location>
</feature>
<evidence type="ECO:0000256" key="1">
    <source>
        <dbReference type="SAM" id="Phobius"/>
    </source>
</evidence>
<evidence type="ECO:0000313" key="3">
    <source>
        <dbReference type="EMBL" id="WEK55786.1"/>
    </source>
</evidence>
<feature type="transmembrane region" description="Helical" evidence="1">
    <location>
        <begin position="140"/>
        <end position="162"/>
    </location>
</feature>
<keyword evidence="1" id="KW-0812">Transmembrane</keyword>
<dbReference type="NCBIfam" id="TIGR00254">
    <property type="entry name" value="GGDEF"/>
    <property type="match status" value="1"/>
</dbReference>
<protein>
    <submittedName>
        <fullName evidence="3">Sensor domain-containing diguanylate cyclase</fullName>
    </submittedName>
</protein>
<dbReference type="Gene3D" id="3.30.70.270">
    <property type="match status" value="1"/>
</dbReference>
<dbReference type="PROSITE" id="PS50887">
    <property type="entry name" value="GGDEF"/>
    <property type="match status" value="1"/>
</dbReference>
<feature type="transmembrane region" description="Helical" evidence="1">
    <location>
        <begin position="66"/>
        <end position="89"/>
    </location>
</feature>
<dbReference type="SUPFAM" id="SSF55785">
    <property type="entry name" value="PYP-like sensor domain (PAS domain)"/>
    <property type="match status" value="1"/>
</dbReference>
<dbReference type="InterPro" id="IPR052163">
    <property type="entry name" value="DGC-Regulatory_Protein"/>
</dbReference>